<name>A0ABS2W2X3_9GAMM</name>
<organism evidence="1 2">
    <name type="scientific">Amphritea pacifica</name>
    <dbReference type="NCBI Taxonomy" id="2811233"/>
    <lineage>
        <taxon>Bacteria</taxon>
        <taxon>Pseudomonadati</taxon>
        <taxon>Pseudomonadota</taxon>
        <taxon>Gammaproteobacteria</taxon>
        <taxon>Oceanospirillales</taxon>
        <taxon>Oceanospirillaceae</taxon>
        <taxon>Amphritea</taxon>
    </lineage>
</organism>
<sequence>MLLSLYLTVSGSVMMGRQTMENIAILEGKQRYFSDNLSDELGLVLYQAVNQSDPLAKERILLGAMQRWPDALDTYIALYKLYFRTARYRDAERQVWRTLTEAARQGGFRRNYRLLTADSAPWLEDKSVARLYLFSLKALGVIRLRQEKVVRAHQVLSKLLELDPADEIGGSNFLLIAERFIEEELDG</sequence>
<gene>
    <name evidence="1" type="ORF">JW498_00980</name>
</gene>
<accession>A0ABS2W2X3</accession>
<comment type="caution">
    <text evidence="1">The sequence shown here is derived from an EMBL/GenBank/DDBJ whole genome shotgun (WGS) entry which is preliminary data.</text>
</comment>
<dbReference type="RefSeq" id="WP_205212710.1">
    <property type="nucleotide sequence ID" value="NZ_JAFFZP010000001.1"/>
</dbReference>
<protein>
    <recommendedName>
        <fullName evidence="3">Tetratricopeptide repeat protein</fullName>
    </recommendedName>
</protein>
<evidence type="ECO:0000313" key="1">
    <source>
        <dbReference type="EMBL" id="MBN0985935.1"/>
    </source>
</evidence>
<keyword evidence="2" id="KW-1185">Reference proteome</keyword>
<dbReference type="EMBL" id="JAFFZP010000001">
    <property type="protein sequence ID" value="MBN0985935.1"/>
    <property type="molecule type" value="Genomic_DNA"/>
</dbReference>
<dbReference type="Proteomes" id="UP000760472">
    <property type="component" value="Unassembled WGS sequence"/>
</dbReference>
<reference evidence="1 2" key="1">
    <citation type="submission" date="2021-02" db="EMBL/GenBank/DDBJ databases">
        <title>A novel species of genus Amphritea isolated from a fishpond in China.</title>
        <authorList>
            <person name="Lu H."/>
        </authorList>
    </citation>
    <scope>NUCLEOTIDE SEQUENCE [LARGE SCALE GENOMIC DNA]</scope>
    <source>
        <strain evidence="1 2">RP18W</strain>
    </source>
</reference>
<evidence type="ECO:0008006" key="3">
    <source>
        <dbReference type="Google" id="ProtNLM"/>
    </source>
</evidence>
<evidence type="ECO:0000313" key="2">
    <source>
        <dbReference type="Proteomes" id="UP000760472"/>
    </source>
</evidence>
<proteinExistence type="predicted"/>